<sequence>MFTKHIPNFITLCNLAIGVLAVFIALENHLLFASWMILIAALL</sequence>
<accession>A0A0F9AB20</accession>
<keyword evidence="1" id="KW-0812">Transmembrane</keyword>
<proteinExistence type="predicted"/>
<gene>
    <name evidence="2" type="ORF">LCGC14_2593800</name>
</gene>
<organism evidence="2">
    <name type="scientific">marine sediment metagenome</name>
    <dbReference type="NCBI Taxonomy" id="412755"/>
    <lineage>
        <taxon>unclassified sequences</taxon>
        <taxon>metagenomes</taxon>
        <taxon>ecological metagenomes</taxon>
    </lineage>
</organism>
<reference evidence="2" key="1">
    <citation type="journal article" date="2015" name="Nature">
        <title>Complex archaea that bridge the gap between prokaryotes and eukaryotes.</title>
        <authorList>
            <person name="Spang A."/>
            <person name="Saw J.H."/>
            <person name="Jorgensen S.L."/>
            <person name="Zaremba-Niedzwiedzka K."/>
            <person name="Martijn J."/>
            <person name="Lind A.E."/>
            <person name="van Eijk R."/>
            <person name="Schleper C."/>
            <person name="Guy L."/>
            <person name="Ettema T.J."/>
        </authorList>
    </citation>
    <scope>NUCLEOTIDE SEQUENCE</scope>
</reference>
<dbReference type="EMBL" id="LAZR01043614">
    <property type="protein sequence ID" value="KKL06660.1"/>
    <property type="molecule type" value="Genomic_DNA"/>
</dbReference>
<dbReference type="AlphaFoldDB" id="A0A0F9AB20"/>
<evidence type="ECO:0000313" key="2">
    <source>
        <dbReference type="EMBL" id="KKL06660.1"/>
    </source>
</evidence>
<evidence type="ECO:0000256" key="1">
    <source>
        <dbReference type="SAM" id="Phobius"/>
    </source>
</evidence>
<name>A0A0F9AB20_9ZZZZ</name>
<keyword evidence="1" id="KW-1133">Transmembrane helix</keyword>
<feature type="non-terminal residue" evidence="2">
    <location>
        <position position="43"/>
    </location>
</feature>
<feature type="transmembrane region" description="Helical" evidence="1">
    <location>
        <begin position="12"/>
        <end position="42"/>
    </location>
</feature>
<protein>
    <submittedName>
        <fullName evidence="2">Uncharacterized protein</fullName>
    </submittedName>
</protein>
<comment type="caution">
    <text evidence="2">The sequence shown here is derived from an EMBL/GenBank/DDBJ whole genome shotgun (WGS) entry which is preliminary data.</text>
</comment>
<keyword evidence="1" id="KW-0472">Membrane</keyword>